<dbReference type="PANTHER" id="PTHR30590">
    <property type="entry name" value="INNER MEMBRANE PROTEIN"/>
    <property type="match status" value="1"/>
</dbReference>
<dbReference type="InterPro" id="IPR052529">
    <property type="entry name" value="Bact_Transport_Assoc"/>
</dbReference>
<comment type="caution">
    <text evidence="4">The sequence shown here is derived from an EMBL/GenBank/DDBJ whole genome shotgun (WGS) entry which is preliminary data.</text>
</comment>
<feature type="domain" description="DUF418" evidence="3">
    <location>
        <begin position="209"/>
        <end position="310"/>
    </location>
</feature>
<evidence type="ECO:0000256" key="2">
    <source>
        <dbReference type="SAM" id="Phobius"/>
    </source>
</evidence>
<keyword evidence="2" id="KW-0472">Membrane</keyword>
<feature type="compositionally biased region" description="Basic and acidic residues" evidence="1">
    <location>
        <begin position="321"/>
        <end position="343"/>
    </location>
</feature>
<feature type="transmembrane region" description="Helical" evidence="2">
    <location>
        <begin position="135"/>
        <end position="150"/>
    </location>
</feature>
<evidence type="ECO:0000259" key="3">
    <source>
        <dbReference type="Pfam" id="PF04235"/>
    </source>
</evidence>
<feature type="transmembrane region" description="Helical" evidence="2">
    <location>
        <begin position="244"/>
        <end position="264"/>
    </location>
</feature>
<feature type="transmembrane region" description="Helical" evidence="2">
    <location>
        <begin position="156"/>
        <end position="176"/>
    </location>
</feature>
<dbReference type="OrthoDB" id="9807744at2"/>
<evidence type="ECO:0000313" key="5">
    <source>
        <dbReference type="Proteomes" id="UP000309033"/>
    </source>
</evidence>
<keyword evidence="2" id="KW-1133">Transmembrane helix</keyword>
<protein>
    <submittedName>
        <fullName evidence="4">DUF418 domain-containing protein</fullName>
    </submittedName>
</protein>
<keyword evidence="2" id="KW-0812">Transmembrane</keyword>
<dbReference type="Proteomes" id="UP000309033">
    <property type="component" value="Unassembled WGS sequence"/>
</dbReference>
<gene>
    <name evidence="4" type="ORF">FED44_06105</name>
</gene>
<evidence type="ECO:0000256" key="1">
    <source>
        <dbReference type="SAM" id="MobiDB-lite"/>
    </source>
</evidence>
<dbReference type="AlphaFoldDB" id="A0A5R8ZEU1"/>
<name>A0A5R8ZEU1_9ACTN</name>
<dbReference type="EMBL" id="VANP01000002">
    <property type="protein sequence ID" value="TLP63815.1"/>
    <property type="molecule type" value="Genomic_DNA"/>
</dbReference>
<organism evidence="4 5">
    <name type="scientific">Microbispora triticiradicis</name>
    <dbReference type="NCBI Taxonomy" id="2200763"/>
    <lineage>
        <taxon>Bacteria</taxon>
        <taxon>Bacillati</taxon>
        <taxon>Actinomycetota</taxon>
        <taxon>Actinomycetes</taxon>
        <taxon>Streptosporangiales</taxon>
        <taxon>Streptosporangiaceae</taxon>
        <taxon>Microbispora</taxon>
    </lineage>
</organism>
<proteinExistence type="predicted"/>
<feature type="transmembrane region" description="Helical" evidence="2">
    <location>
        <begin position="215"/>
        <end position="232"/>
    </location>
</feature>
<feature type="transmembrane region" description="Helical" evidence="2">
    <location>
        <begin position="61"/>
        <end position="79"/>
    </location>
</feature>
<feature type="region of interest" description="Disordered" evidence="1">
    <location>
        <begin position="312"/>
        <end position="343"/>
    </location>
</feature>
<feature type="transmembrane region" description="Helical" evidence="2">
    <location>
        <begin position="270"/>
        <end position="292"/>
    </location>
</feature>
<dbReference type="InterPro" id="IPR007349">
    <property type="entry name" value="DUF418"/>
</dbReference>
<feature type="transmembrane region" description="Helical" evidence="2">
    <location>
        <begin position="21"/>
        <end position="41"/>
    </location>
</feature>
<sequence length="343" mass="36201">MAGGVTGSMTRRAAAGRIRRVDALRGFAVCGIMLVNTWQRTAERRDLSSFGWVMENLVQSRFYPIFAFLFGLSFALFLGSARERSARPRVVLLRRLAVLAVLGAAHTVVHPGGVLLPYALLGVAVLLPASLLPRWVVLLLGCGTLAAALLDSEPYVLISALFLLGLAAAPSVAGGWGDLGGTWVLAAVCGTAGALTAGLTWWWNHAPPGGGVYQAAAVSGAAAYAAAFLLLARRTALFEALGRMALTNYVTGTLVIAVALPPPAAGGSGAAVVVGLTAVTLAAQAAFCRWWLARHRYGPLERVWRTLTWWGEPPAGQTGSRDPHSAVPDPRRPRPEDQPRDRA</sequence>
<keyword evidence="5" id="KW-1185">Reference proteome</keyword>
<reference evidence="4" key="1">
    <citation type="submission" date="2019-05" db="EMBL/GenBank/DDBJ databases">
        <title>Isolation, diversity and antifungal activity of Actinobacteria from wheat.</title>
        <authorList>
            <person name="Yu B."/>
        </authorList>
    </citation>
    <scope>NUCLEOTIDE SEQUENCE [LARGE SCALE GENOMIC DNA]</scope>
    <source>
        <strain evidence="4">NEAU-HEGS1-5</strain>
    </source>
</reference>
<dbReference type="PANTHER" id="PTHR30590:SF2">
    <property type="entry name" value="INNER MEMBRANE PROTEIN"/>
    <property type="match status" value="1"/>
</dbReference>
<accession>A0A5R8ZEU1</accession>
<evidence type="ECO:0000313" key="4">
    <source>
        <dbReference type="EMBL" id="TLP63815.1"/>
    </source>
</evidence>
<dbReference type="Pfam" id="PF04235">
    <property type="entry name" value="DUF418"/>
    <property type="match status" value="1"/>
</dbReference>